<dbReference type="PANTHER" id="PTHR34039:SF1">
    <property type="entry name" value="UPF0102 PROTEIN YRAN"/>
    <property type="match status" value="1"/>
</dbReference>
<name>A0A1G2LYD9_9BACT</name>
<dbReference type="EMBL" id="MHRA01000010">
    <property type="protein sequence ID" value="OHA15811.1"/>
    <property type="molecule type" value="Genomic_DNA"/>
</dbReference>
<proteinExistence type="inferred from homology"/>
<evidence type="ECO:0000313" key="3">
    <source>
        <dbReference type="EMBL" id="OHA15811.1"/>
    </source>
</evidence>
<dbReference type="PANTHER" id="PTHR34039">
    <property type="entry name" value="UPF0102 PROTEIN YRAN"/>
    <property type="match status" value="1"/>
</dbReference>
<evidence type="ECO:0000256" key="2">
    <source>
        <dbReference type="HAMAP-Rule" id="MF_00048"/>
    </source>
</evidence>
<protein>
    <recommendedName>
        <fullName evidence="2">UPF0102 protein A3A10_00595</fullName>
    </recommendedName>
</protein>
<comment type="caution">
    <text evidence="3">The sequence shown here is derived from an EMBL/GenBank/DDBJ whole genome shotgun (WGS) entry which is preliminary data.</text>
</comment>
<dbReference type="SUPFAM" id="SSF52980">
    <property type="entry name" value="Restriction endonuclease-like"/>
    <property type="match status" value="1"/>
</dbReference>
<accession>A0A1G2LYD9</accession>
<dbReference type="GO" id="GO:0003676">
    <property type="term" value="F:nucleic acid binding"/>
    <property type="evidence" value="ECO:0007669"/>
    <property type="project" value="InterPro"/>
</dbReference>
<organism evidence="3 4">
    <name type="scientific">Candidatus Tagabacteria bacterium RIFCSPLOWO2_01_FULL_42_9</name>
    <dbReference type="NCBI Taxonomy" id="1802296"/>
    <lineage>
        <taxon>Bacteria</taxon>
        <taxon>Candidatus Tagaibacteriota</taxon>
    </lineage>
</organism>
<comment type="similarity">
    <text evidence="1 2">Belongs to the UPF0102 family.</text>
</comment>
<evidence type="ECO:0000313" key="4">
    <source>
        <dbReference type="Proteomes" id="UP000178116"/>
    </source>
</evidence>
<dbReference type="AlphaFoldDB" id="A0A1G2LYD9"/>
<dbReference type="InterPro" id="IPR011856">
    <property type="entry name" value="tRNA_endonuc-like_dom_sf"/>
</dbReference>
<dbReference type="InterPro" id="IPR003509">
    <property type="entry name" value="UPF0102_YraN-like"/>
</dbReference>
<dbReference type="InterPro" id="IPR011335">
    <property type="entry name" value="Restrct_endonuc-II-like"/>
</dbReference>
<sequence>MPETGKQIIGRLGEDIAVKHFVKHSFKVLDRNYRKKWGEIDIVAEKDNILHFIEVKAVSCETAYPEENVHFWKRQRLSRTIQTYLAEKDVSYETEWQMDVAAVFINHETKTAKIRIMENVLL</sequence>
<gene>
    <name evidence="3" type="ORF">A3A10_00595</name>
</gene>
<dbReference type="Gene3D" id="3.40.1350.10">
    <property type="match status" value="1"/>
</dbReference>
<dbReference type="Proteomes" id="UP000178116">
    <property type="component" value="Unassembled WGS sequence"/>
</dbReference>
<dbReference type="HAMAP" id="MF_00048">
    <property type="entry name" value="UPF0102"/>
    <property type="match status" value="1"/>
</dbReference>
<dbReference type="Pfam" id="PF02021">
    <property type="entry name" value="UPF0102"/>
    <property type="match status" value="1"/>
</dbReference>
<evidence type="ECO:0000256" key="1">
    <source>
        <dbReference type="ARBA" id="ARBA00006738"/>
    </source>
</evidence>
<reference evidence="3 4" key="1">
    <citation type="journal article" date="2016" name="Nat. Commun.">
        <title>Thousands of microbial genomes shed light on interconnected biogeochemical processes in an aquifer system.</title>
        <authorList>
            <person name="Anantharaman K."/>
            <person name="Brown C.T."/>
            <person name="Hug L.A."/>
            <person name="Sharon I."/>
            <person name="Castelle C.J."/>
            <person name="Probst A.J."/>
            <person name="Thomas B.C."/>
            <person name="Singh A."/>
            <person name="Wilkins M.J."/>
            <person name="Karaoz U."/>
            <person name="Brodie E.L."/>
            <person name="Williams K.H."/>
            <person name="Hubbard S.S."/>
            <person name="Banfield J.F."/>
        </authorList>
    </citation>
    <scope>NUCLEOTIDE SEQUENCE [LARGE SCALE GENOMIC DNA]</scope>
</reference>